<organism evidence="1 2">
    <name type="scientific">Nocardia sputorum</name>
    <dbReference type="NCBI Taxonomy" id="2984338"/>
    <lineage>
        <taxon>Bacteria</taxon>
        <taxon>Bacillati</taxon>
        <taxon>Actinomycetota</taxon>
        <taxon>Actinomycetes</taxon>
        <taxon>Mycobacteriales</taxon>
        <taxon>Nocardiaceae</taxon>
        <taxon>Nocardia</taxon>
    </lineage>
</organism>
<gene>
    <name evidence="1" type="ORF">IFM12276_64320</name>
</gene>
<evidence type="ECO:0000313" key="2">
    <source>
        <dbReference type="Proteomes" id="UP001317870"/>
    </source>
</evidence>
<protein>
    <submittedName>
        <fullName evidence="1">Uncharacterized protein</fullName>
    </submittedName>
</protein>
<dbReference type="Proteomes" id="UP001317870">
    <property type="component" value="Chromosome"/>
</dbReference>
<proteinExistence type="predicted"/>
<keyword evidence="2" id="KW-1185">Reference proteome</keyword>
<evidence type="ECO:0000313" key="1">
    <source>
        <dbReference type="EMBL" id="BDU03404.1"/>
    </source>
</evidence>
<name>A0ABM8D7F9_9NOCA</name>
<dbReference type="EMBL" id="AP026978">
    <property type="protein sequence ID" value="BDU03404.1"/>
    <property type="molecule type" value="Genomic_DNA"/>
</dbReference>
<accession>A0ABM8D7F9</accession>
<reference evidence="1 2" key="1">
    <citation type="submission" date="2022-11" db="EMBL/GenBank/DDBJ databases">
        <title>Genome Sequencing of Nocardia sp. ON39_IFM12276 and assembly.</title>
        <authorList>
            <person name="Shimojima M."/>
            <person name="Toyokawa M."/>
            <person name="Uesaka K."/>
        </authorList>
    </citation>
    <scope>NUCLEOTIDE SEQUENCE [LARGE SCALE GENOMIC DNA]</scope>
    <source>
        <strain evidence="1 2">IFM 12276</strain>
    </source>
</reference>
<sequence>MSLQVACGGAVFARLRGTVTAGEAKITCLVMVAAQVLNRVVRAGEPEAFRSPVNAEPVGELAGLPRVPLCLYPVYYRVNKLVVSFYRWVVSN</sequence>